<dbReference type="GO" id="GO:0003735">
    <property type="term" value="F:structural constituent of ribosome"/>
    <property type="evidence" value="ECO:0007669"/>
    <property type="project" value="InterPro"/>
</dbReference>
<comment type="similarity">
    <text evidence="1">Belongs to the universal ribosomal protein uL18 family.</text>
</comment>
<accession>A0A061RYA2</accession>
<evidence type="ECO:0000256" key="7">
    <source>
        <dbReference type="ARBA" id="ARBA00082729"/>
    </source>
</evidence>
<dbReference type="GO" id="GO:0005737">
    <property type="term" value="C:cytoplasm"/>
    <property type="evidence" value="ECO:0007669"/>
    <property type="project" value="UniProtKB-ARBA"/>
</dbReference>
<evidence type="ECO:0000256" key="5">
    <source>
        <dbReference type="ARBA" id="ARBA00023274"/>
    </source>
</evidence>
<evidence type="ECO:0000256" key="3">
    <source>
        <dbReference type="ARBA" id="ARBA00022884"/>
    </source>
</evidence>
<keyword evidence="5" id="KW-0687">Ribonucleoprotein</keyword>
<reference evidence="8" key="1">
    <citation type="submission" date="2014-05" db="EMBL/GenBank/DDBJ databases">
        <title>The transcriptome of the halophilic microalga Tetraselmis sp. GSL018 isolated from the Great Salt Lake, Utah.</title>
        <authorList>
            <person name="Jinkerson R.E."/>
            <person name="D'Adamo S."/>
            <person name="Posewitz M.C."/>
        </authorList>
    </citation>
    <scope>NUCLEOTIDE SEQUENCE</scope>
    <source>
        <strain evidence="8">GSL018</strain>
    </source>
</reference>
<dbReference type="InterPro" id="IPR005484">
    <property type="entry name" value="Ribosomal_uL18_bac/plant/anim"/>
</dbReference>
<dbReference type="GO" id="GO:0006412">
    <property type="term" value="P:translation"/>
    <property type="evidence" value="ECO:0007669"/>
    <property type="project" value="InterPro"/>
</dbReference>
<dbReference type="InterPro" id="IPR057268">
    <property type="entry name" value="Ribosomal_L18"/>
</dbReference>
<organism evidence="8">
    <name type="scientific">Tetraselmis sp. GSL018</name>
    <dbReference type="NCBI Taxonomy" id="582737"/>
    <lineage>
        <taxon>Eukaryota</taxon>
        <taxon>Viridiplantae</taxon>
        <taxon>Chlorophyta</taxon>
        <taxon>core chlorophytes</taxon>
        <taxon>Chlorodendrophyceae</taxon>
        <taxon>Chlorodendrales</taxon>
        <taxon>Chlorodendraceae</taxon>
        <taxon>Tetraselmis</taxon>
    </lineage>
</organism>
<dbReference type="CDD" id="cd00432">
    <property type="entry name" value="Ribosomal_L18_L5e"/>
    <property type="match status" value="1"/>
</dbReference>
<dbReference type="GO" id="GO:1990904">
    <property type="term" value="C:ribonucleoprotein complex"/>
    <property type="evidence" value="ECO:0007669"/>
    <property type="project" value="UniProtKB-KW"/>
</dbReference>
<evidence type="ECO:0000256" key="4">
    <source>
        <dbReference type="ARBA" id="ARBA00022980"/>
    </source>
</evidence>
<dbReference type="EMBL" id="GBEZ01009888">
    <property type="protein sequence ID" value="JAC75734.1"/>
    <property type="molecule type" value="Transcribed_RNA"/>
</dbReference>
<gene>
    <name evidence="8" type="primary">RPLR</name>
    <name evidence="8" type="ORF">TSPGSL018_22218</name>
</gene>
<dbReference type="Gene3D" id="3.30.420.100">
    <property type="match status" value="1"/>
</dbReference>
<keyword evidence="3" id="KW-0694">RNA-binding</keyword>
<dbReference type="InterPro" id="IPR004389">
    <property type="entry name" value="Ribosomal_uL18_bac-type"/>
</dbReference>
<dbReference type="HAMAP" id="MF_01337_B">
    <property type="entry name" value="Ribosomal_uL18_B"/>
    <property type="match status" value="1"/>
</dbReference>
<dbReference type="PANTHER" id="PTHR12899:SF3">
    <property type="entry name" value="LARGE RIBOSOMAL SUBUNIT PROTEIN UL18M"/>
    <property type="match status" value="1"/>
</dbReference>
<dbReference type="NCBIfam" id="TIGR00060">
    <property type="entry name" value="L18_bact"/>
    <property type="match status" value="1"/>
</dbReference>
<protein>
    <recommendedName>
        <fullName evidence="6">Large ribosomal subunit protein uL18c</fullName>
    </recommendedName>
    <alternativeName>
        <fullName evidence="7">CL18</fullName>
    </alternativeName>
</protein>
<sequence>MLAAANSFAQFSGLSARTLPGPRRTTTGVVSIARSPLVVEAKKVNRTEVRKNKHKRLRNKISGTPERPRLCVFRSNKHMYAQVVDDVAQCTLAHATTLQESVKTSLEGHANTVAAAEAVGKELARQCMEKGISKVCFDRAGYIYHGRVKAVADAAREGGLVF</sequence>
<dbReference type="FunFam" id="3.30.420.100:FF:000001">
    <property type="entry name" value="50S ribosomal protein L18"/>
    <property type="match status" value="1"/>
</dbReference>
<name>A0A061RYA2_9CHLO</name>
<dbReference type="Pfam" id="PF00861">
    <property type="entry name" value="Ribosomal_L18p"/>
    <property type="match status" value="1"/>
</dbReference>
<proteinExistence type="inferred from homology"/>
<dbReference type="GO" id="GO:0008097">
    <property type="term" value="F:5S rRNA binding"/>
    <property type="evidence" value="ECO:0007669"/>
    <property type="project" value="TreeGrafter"/>
</dbReference>
<evidence type="ECO:0000256" key="2">
    <source>
        <dbReference type="ARBA" id="ARBA00022730"/>
    </source>
</evidence>
<evidence type="ECO:0000256" key="1">
    <source>
        <dbReference type="ARBA" id="ARBA00007116"/>
    </source>
</evidence>
<keyword evidence="4 8" id="KW-0689">Ribosomal protein</keyword>
<dbReference type="AlphaFoldDB" id="A0A061RYA2"/>
<evidence type="ECO:0000313" key="8">
    <source>
        <dbReference type="EMBL" id="JAC75734.1"/>
    </source>
</evidence>
<keyword evidence="2" id="KW-0699">rRNA-binding</keyword>
<dbReference type="PANTHER" id="PTHR12899">
    <property type="entry name" value="39S RIBOSOMAL PROTEIN L18, MITOCHONDRIAL"/>
    <property type="match status" value="1"/>
</dbReference>
<dbReference type="GO" id="GO:0005840">
    <property type="term" value="C:ribosome"/>
    <property type="evidence" value="ECO:0007669"/>
    <property type="project" value="UniProtKB-KW"/>
</dbReference>
<evidence type="ECO:0000256" key="6">
    <source>
        <dbReference type="ARBA" id="ARBA00035303"/>
    </source>
</evidence>
<dbReference type="SUPFAM" id="SSF53137">
    <property type="entry name" value="Translational machinery components"/>
    <property type="match status" value="1"/>
</dbReference>